<name>A0A7X1F4K5_9SPHN</name>
<dbReference type="EMBL" id="JACLAU010000001">
    <property type="protein sequence ID" value="MBC2650213.1"/>
    <property type="molecule type" value="Genomic_DNA"/>
</dbReference>
<dbReference type="InterPro" id="IPR035965">
    <property type="entry name" value="PAS-like_dom_sf"/>
</dbReference>
<keyword evidence="4" id="KW-1185">Reference proteome</keyword>
<dbReference type="InterPro" id="IPR013767">
    <property type="entry name" value="PAS_fold"/>
</dbReference>
<sequence length="126" mass="13396">MFEDRYEQMLANSATAAICAGPDNRIVSWNAAAEALLGYSAAEAIGQPLSIIIPPRGRGPCLRPRPRGEERPGAARRASGGSAGLPRRRARTAGRPVLVDVDREWSADVRRLAARYRGSPGGTATS</sequence>
<dbReference type="AlphaFoldDB" id="A0A7X1F4K5"/>
<organism evidence="3 4">
    <name type="scientific">Novosphingobium aerophilum</name>
    <dbReference type="NCBI Taxonomy" id="2839843"/>
    <lineage>
        <taxon>Bacteria</taxon>
        <taxon>Pseudomonadati</taxon>
        <taxon>Pseudomonadota</taxon>
        <taxon>Alphaproteobacteria</taxon>
        <taxon>Sphingomonadales</taxon>
        <taxon>Sphingomonadaceae</taxon>
        <taxon>Novosphingobium</taxon>
    </lineage>
</organism>
<feature type="region of interest" description="Disordered" evidence="1">
    <location>
        <begin position="55"/>
        <end position="93"/>
    </location>
</feature>
<reference evidence="3 4" key="1">
    <citation type="submission" date="2020-08" db="EMBL/GenBank/DDBJ databases">
        <title>The genome sequence of Novosphingobium flavum 4Y4.</title>
        <authorList>
            <person name="Liu Y."/>
        </authorList>
    </citation>
    <scope>NUCLEOTIDE SEQUENCE [LARGE SCALE GENOMIC DNA]</scope>
    <source>
        <strain evidence="3 4">4Y4</strain>
    </source>
</reference>
<accession>A0A7X1F4K5</accession>
<feature type="domain" description="PAS" evidence="2">
    <location>
        <begin position="2"/>
        <end position="54"/>
    </location>
</feature>
<evidence type="ECO:0000313" key="3">
    <source>
        <dbReference type="EMBL" id="MBC2650213.1"/>
    </source>
</evidence>
<gene>
    <name evidence="3" type="ORF">H7F49_00675</name>
</gene>
<dbReference type="Pfam" id="PF00989">
    <property type="entry name" value="PAS"/>
    <property type="match status" value="1"/>
</dbReference>
<protein>
    <submittedName>
        <fullName evidence="3">PAS domain S-box protein</fullName>
    </submittedName>
</protein>
<dbReference type="NCBIfam" id="TIGR00229">
    <property type="entry name" value="sensory_box"/>
    <property type="match status" value="1"/>
</dbReference>
<dbReference type="InterPro" id="IPR000014">
    <property type="entry name" value="PAS"/>
</dbReference>
<evidence type="ECO:0000256" key="1">
    <source>
        <dbReference type="SAM" id="MobiDB-lite"/>
    </source>
</evidence>
<proteinExistence type="predicted"/>
<dbReference type="SUPFAM" id="SSF55785">
    <property type="entry name" value="PYP-like sensor domain (PAS domain)"/>
    <property type="match status" value="1"/>
</dbReference>
<dbReference type="PROSITE" id="PS50112">
    <property type="entry name" value="PAS"/>
    <property type="match status" value="1"/>
</dbReference>
<evidence type="ECO:0000313" key="4">
    <source>
        <dbReference type="Proteomes" id="UP000520156"/>
    </source>
</evidence>
<dbReference type="CDD" id="cd00130">
    <property type="entry name" value="PAS"/>
    <property type="match status" value="1"/>
</dbReference>
<dbReference type="Gene3D" id="3.30.450.20">
    <property type="entry name" value="PAS domain"/>
    <property type="match status" value="1"/>
</dbReference>
<dbReference type="Proteomes" id="UP000520156">
    <property type="component" value="Unassembled WGS sequence"/>
</dbReference>
<dbReference type="GO" id="GO:0006355">
    <property type="term" value="P:regulation of DNA-templated transcription"/>
    <property type="evidence" value="ECO:0007669"/>
    <property type="project" value="InterPro"/>
</dbReference>
<dbReference type="SMART" id="SM00091">
    <property type="entry name" value="PAS"/>
    <property type="match status" value="1"/>
</dbReference>
<evidence type="ECO:0000259" key="2">
    <source>
        <dbReference type="PROSITE" id="PS50112"/>
    </source>
</evidence>
<comment type="caution">
    <text evidence="3">The sequence shown here is derived from an EMBL/GenBank/DDBJ whole genome shotgun (WGS) entry which is preliminary data.</text>
</comment>